<sequence>MADDTLVVAFLLSGAALLAVSVVVRGRLFAGGGGHHLPIDPIDVAYLKGGPGLAEYAALAALRAAGAVAPDGTPGTLPVGMPRLARVAHEGIVAGSGPWQSLRTPAGREAQDQIRTKLERQGLLTSRSQRAGARVGPIVLLGAAAGGVALAARSVEPRHTVLFVLGTALLAIVGVLTLRAPYRTVAGKVVLRDQTRRNGHLHPRNRPAWETYGPAGAALSVGLFGTAAWWASDPDYARALGMSRVYVGGSGPHPYSSCSASNAPSSSCSSADTGSGSSCNASSCNSSSCGSSSGCGSSSSSCSSSSCGSGSSCGGGGN</sequence>
<feature type="region of interest" description="Disordered" evidence="1">
    <location>
        <begin position="270"/>
        <end position="318"/>
    </location>
</feature>
<dbReference type="InterPro" id="IPR026467">
    <property type="entry name" value="Ser/Gly_Cys_C_dom"/>
</dbReference>
<dbReference type="AlphaFoldDB" id="A0A8J7GIJ6"/>
<feature type="transmembrane region" description="Helical" evidence="2">
    <location>
        <begin position="161"/>
        <end position="182"/>
    </location>
</feature>
<dbReference type="NCBIfam" id="TIGR04222">
    <property type="entry name" value="near_uncomplex"/>
    <property type="match status" value="1"/>
</dbReference>
<name>A0A8J7GIJ6_9ACTN</name>
<dbReference type="RefSeq" id="WP_197004240.1">
    <property type="nucleotide sequence ID" value="NZ_BONS01000020.1"/>
</dbReference>
<protein>
    <submittedName>
        <fullName evidence="3">Uncharacterized protein (TIGR04222 family)</fullName>
    </submittedName>
</protein>
<organism evidence="3 4">
    <name type="scientific">Longispora fulva</name>
    <dbReference type="NCBI Taxonomy" id="619741"/>
    <lineage>
        <taxon>Bacteria</taxon>
        <taxon>Bacillati</taxon>
        <taxon>Actinomycetota</taxon>
        <taxon>Actinomycetes</taxon>
        <taxon>Micromonosporales</taxon>
        <taxon>Micromonosporaceae</taxon>
        <taxon>Longispora</taxon>
    </lineage>
</organism>
<feature type="transmembrane region" description="Helical" evidence="2">
    <location>
        <begin position="6"/>
        <end position="24"/>
    </location>
</feature>
<reference evidence="3" key="1">
    <citation type="submission" date="2020-11" db="EMBL/GenBank/DDBJ databases">
        <title>Sequencing the genomes of 1000 actinobacteria strains.</title>
        <authorList>
            <person name="Klenk H.-P."/>
        </authorList>
    </citation>
    <scope>NUCLEOTIDE SEQUENCE</scope>
    <source>
        <strain evidence="3">DSM 45356</strain>
    </source>
</reference>
<dbReference type="EMBL" id="JADOUF010000001">
    <property type="protein sequence ID" value="MBG6137362.1"/>
    <property type="molecule type" value="Genomic_DNA"/>
</dbReference>
<feature type="compositionally biased region" description="Low complexity" evidence="1">
    <location>
        <begin position="270"/>
        <end position="310"/>
    </location>
</feature>
<dbReference type="Proteomes" id="UP000622552">
    <property type="component" value="Unassembled WGS sequence"/>
</dbReference>
<accession>A0A8J7GIJ6</accession>
<evidence type="ECO:0000313" key="4">
    <source>
        <dbReference type="Proteomes" id="UP000622552"/>
    </source>
</evidence>
<feature type="transmembrane region" description="Helical" evidence="2">
    <location>
        <begin position="135"/>
        <end position="155"/>
    </location>
</feature>
<evidence type="ECO:0000256" key="2">
    <source>
        <dbReference type="SAM" id="Phobius"/>
    </source>
</evidence>
<keyword evidence="2" id="KW-0472">Membrane</keyword>
<comment type="caution">
    <text evidence="3">The sequence shown here is derived from an EMBL/GenBank/DDBJ whole genome shotgun (WGS) entry which is preliminary data.</text>
</comment>
<keyword evidence="2" id="KW-1133">Transmembrane helix</keyword>
<evidence type="ECO:0000256" key="1">
    <source>
        <dbReference type="SAM" id="MobiDB-lite"/>
    </source>
</evidence>
<proteinExistence type="predicted"/>
<gene>
    <name evidence="3" type="ORF">IW245_003556</name>
</gene>
<keyword evidence="4" id="KW-1185">Reference proteome</keyword>
<evidence type="ECO:0000313" key="3">
    <source>
        <dbReference type="EMBL" id="MBG6137362.1"/>
    </source>
</evidence>
<keyword evidence="2" id="KW-0812">Transmembrane</keyword>